<dbReference type="Proteomes" id="UP001465755">
    <property type="component" value="Unassembled WGS sequence"/>
</dbReference>
<dbReference type="AlphaFoldDB" id="A0AAW1P2R4"/>
<organism evidence="1 2">
    <name type="scientific">Symbiochloris irregularis</name>
    <dbReference type="NCBI Taxonomy" id="706552"/>
    <lineage>
        <taxon>Eukaryota</taxon>
        <taxon>Viridiplantae</taxon>
        <taxon>Chlorophyta</taxon>
        <taxon>core chlorophytes</taxon>
        <taxon>Trebouxiophyceae</taxon>
        <taxon>Trebouxiales</taxon>
        <taxon>Trebouxiaceae</taxon>
        <taxon>Symbiochloris</taxon>
    </lineage>
</organism>
<evidence type="ECO:0000313" key="1">
    <source>
        <dbReference type="EMBL" id="KAK9804595.1"/>
    </source>
</evidence>
<gene>
    <name evidence="1" type="ORF">WJX73_005288</name>
</gene>
<name>A0AAW1P2R4_9CHLO</name>
<sequence>MSGKRSGLADTGSQVRRQPLLSSGELQQIFTWNVLPRLGLRDFAAISCTCSLLRDLIYHQDEAWLREECDDFLPSSPNLGI</sequence>
<evidence type="ECO:0008006" key="3">
    <source>
        <dbReference type="Google" id="ProtNLM"/>
    </source>
</evidence>
<proteinExistence type="predicted"/>
<evidence type="ECO:0000313" key="2">
    <source>
        <dbReference type="Proteomes" id="UP001465755"/>
    </source>
</evidence>
<keyword evidence="2" id="KW-1185">Reference proteome</keyword>
<protein>
    <recommendedName>
        <fullName evidence="3">F-box domain-containing protein</fullName>
    </recommendedName>
</protein>
<accession>A0AAW1P2R4</accession>
<dbReference type="EMBL" id="JALJOQ010000049">
    <property type="protein sequence ID" value="KAK9804595.1"/>
    <property type="molecule type" value="Genomic_DNA"/>
</dbReference>
<reference evidence="1 2" key="1">
    <citation type="journal article" date="2024" name="Nat. Commun.">
        <title>Phylogenomics reveals the evolutionary origins of lichenization in chlorophyte algae.</title>
        <authorList>
            <person name="Puginier C."/>
            <person name="Libourel C."/>
            <person name="Otte J."/>
            <person name="Skaloud P."/>
            <person name="Haon M."/>
            <person name="Grisel S."/>
            <person name="Petersen M."/>
            <person name="Berrin J.G."/>
            <person name="Delaux P.M."/>
            <person name="Dal Grande F."/>
            <person name="Keller J."/>
        </authorList>
    </citation>
    <scope>NUCLEOTIDE SEQUENCE [LARGE SCALE GENOMIC DNA]</scope>
    <source>
        <strain evidence="1 2">SAG 2036</strain>
    </source>
</reference>
<comment type="caution">
    <text evidence="1">The sequence shown here is derived from an EMBL/GenBank/DDBJ whole genome shotgun (WGS) entry which is preliminary data.</text>
</comment>